<dbReference type="PANTHER" id="PTHR11895:SF7">
    <property type="entry name" value="GLUTAMYL-TRNA(GLN) AMIDOTRANSFERASE SUBUNIT A, MITOCHONDRIAL"/>
    <property type="match status" value="1"/>
</dbReference>
<organism evidence="3 4">
    <name type="scientific">Burkholderia anthina</name>
    <dbReference type="NCBI Taxonomy" id="179879"/>
    <lineage>
        <taxon>Bacteria</taxon>
        <taxon>Pseudomonadati</taxon>
        <taxon>Pseudomonadota</taxon>
        <taxon>Betaproteobacteria</taxon>
        <taxon>Burkholderiales</taxon>
        <taxon>Burkholderiaceae</taxon>
        <taxon>Burkholderia</taxon>
        <taxon>Burkholderia cepacia complex</taxon>
    </lineage>
</organism>
<dbReference type="GO" id="GO:0003824">
    <property type="term" value="F:catalytic activity"/>
    <property type="evidence" value="ECO:0007669"/>
    <property type="project" value="InterPro"/>
</dbReference>
<dbReference type="Proteomes" id="UP000070434">
    <property type="component" value="Chromosome 3"/>
</dbReference>
<dbReference type="InterPro" id="IPR000120">
    <property type="entry name" value="Amidase"/>
</dbReference>
<gene>
    <name evidence="3" type="ORF">WS64_16805</name>
</gene>
<evidence type="ECO:0000313" key="4">
    <source>
        <dbReference type="Proteomes" id="UP000070434"/>
    </source>
</evidence>
<name>A0AAW3PW13_9BURK</name>
<evidence type="ECO:0000259" key="2">
    <source>
        <dbReference type="Pfam" id="PF01425"/>
    </source>
</evidence>
<comment type="caution">
    <text evidence="3">The sequence shown here is derived from an EMBL/GenBank/DDBJ whole genome shotgun (WGS) entry which is preliminary data.</text>
</comment>
<dbReference type="Pfam" id="PF01425">
    <property type="entry name" value="Amidase"/>
    <property type="match status" value="1"/>
</dbReference>
<reference evidence="3 4" key="1">
    <citation type="submission" date="2015-11" db="EMBL/GenBank/DDBJ databases">
        <authorList>
            <person name="Sahl J."/>
            <person name="Wagner D."/>
            <person name="Keim P."/>
        </authorList>
    </citation>
    <scope>NUCLEOTIDE SEQUENCE [LARGE SCALE GENOMIC DNA]</scope>
    <source>
        <strain evidence="3 4">AZ-4-2-10-S1-D7</strain>
    </source>
</reference>
<dbReference type="InterPro" id="IPR023631">
    <property type="entry name" value="Amidase_dom"/>
</dbReference>
<feature type="domain" description="Amidase" evidence="2">
    <location>
        <begin position="29"/>
        <end position="458"/>
    </location>
</feature>
<dbReference type="InterPro" id="IPR036928">
    <property type="entry name" value="AS_sf"/>
</dbReference>
<proteinExistence type="inferred from homology"/>
<dbReference type="Gene3D" id="3.90.1300.10">
    <property type="entry name" value="Amidase signature (AS) domain"/>
    <property type="match status" value="1"/>
</dbReference>
<evidence type="ECO:0000313" key="3">
    <source>
        <dbReference type="EMBL" id="KWZ32719.1"/>
    </source>
</evidence>
<accession>A0AAW3PW13</accession>
<dbReference type="RefSeq" id="WP_060967043.1">
    <property type="nucleotide sequence ID" value="NZ_CM003769.1"/>
</dbReference>
<protein>
    <submittedName>
        <fullName evidence="3">Amidase</fullName>
    </submittedName>
</protein>
<comment type="similarity">
    <text evidence="1">Belongs to the amidase family.</text>
</comment>
<dbReference type="PANTHER" id="PTHR11895">
    <property type="entry name" value="TRANSAMIDASE"/>
    <property type="match status" value="1"/>
</dbReference>
<sequence length="485" mass="51156">MKDFQALIATHDGIALAALVRAKEVRPTELLDAVLASLDTLDPALNAVAERLDDPARQAASSVTGHESVLAGVPTLIKDLFMPVRGARMSNGSFLFGDYRPDFDGELVARLRRAGIPIAGTSLSPELGTSYCTSSARFGVTRNPWHPHVSAGGSSGAAAALVAARVLPFAHGNDGGGSLRVPASCCGVFGLKPTRGRTPNGPMIGEGWAGMGINHAITRSVRDSAALLDLTAGADIGAPYASPHQADTFLAATQRDPRPLRIAVIEQAPPWPLHPACRTALDHTVALLRSLGHDVEPLDSPVDSAAFYGHVFTIIGAQTRALLDTIGAQRNAPVRDDEIEARTRIILREKGNVSGAEYASAVDWIHALGRTFGRLMERYDVLLTPTLAMPPLAPAALATVDDAQSLSDVIDRSHRFSPFTAWFNATGQPAMSVPLYWDEQGLPIGSQFAGAFGAESLLFSLAAQLERAAPWADRAPPVCVGLSGA</sequence>
<dbReference type="AlphaFoldDB" id="A0AAW3PW13"/>
<dbReference type="SUPFAM" id="SSF75304">
    <property type="entry name" value="Amidase signature (AS) enzymes"/>
    <property type="match status" value="1"/>
</dbReference>
<evidence type="ECO:0000256" key="1">
    <source>
        <dbReference type="ARBA" id="ARBA00009199"/>
    </source>
</evidence>
<dbReference type="EMBL" id="LNJP01000002">
    <property type="protein sequence ID" value="KWZ32719.1"/>
    <property type="molecule type" value="Genomic_DNA"/>
</dbReference>